<dbReference type="PROSITE" id="PS50217">
    <property type="entry name" value="BZIP"/>
    <property type="match status" value="1"/>
</dbReference>
<dbReference type="GO" id="GO:0005634">
    <property type="term" value="C:nucleus"/>
    <property type="evidence" value="ECO:0007669"/>
    <property type="project" value="UniProtKB-SubCell"/>
</dbReference>
<feature type="region of interest" description="Disordered" evidence="6">
    <location>
        <begin position="404"/>
        <end position="435"/>
    </location>
</feature>
<dbReference type="InterPro" id="IPR046347">
    <property type="entry name" value="bZIP_sf"/>
</dbReference>
<feature type="region of interest" description="Disordered" evidence="6">
    <location>
        <begin position="182"/>
        <end position="322"/>
    </location>
</feature>
<feature type="domain" description="BZIP" evidence="7">
    <location>
        <begin position="294"/>
        <end position="350"/>
    </location>
</feature>
<dbReference type="CDD" id="cd14705">
    <property type="entry name" value="bZIP_Zip1"/>
    <property type="match status" value="1"/>
</dbReference>
<feature type="compositionally biased region" description="Basic and acidic residues" evidence="6">
    <location>
        <begin position="312"/>
        <end position="322"/>
    </location>
</feature>
<keyword evidence="3" id="KW-0238">DNA-binding</keyword>
<comment type="subcellular location">
    <subcellularLocation>
        <location evidence="1">Nucleus</location>
    </subcellularLocation>
</comment>
<dbReference type="PANTHER" id="PTHR13044:SF14">
    <property type="entry name" value="CRYPTOCEPHAL, ISOFORM A"/>
    <property type="match status" value="1"/>
</dbReference>
<dbReference type="GO" id="GO:0001228">
    <property type="term" value="F:DNA-binding transcription activator activity, RNA polymerase II-specific"/>
    <property type="evidence" value="ECO:0007669"/>
    <property type="project" value="TreeGrafter"/>
</dbReference>
<dbReference type="PANTHER" id="PTHR13044">
    <property type="entry name" value="ACTIVATING TRANSCRIPTION FACTOR ATF 4/5"/>
    <property type="match status" value="1"/>
</dbReference>
<reference evidence="9" key="2">
    <citation type="submission" date="2015-01" db="EMBL/GenBank/DDBJ databases">
        <title>Evolutionary Origins and Diversification of the Mycorrhizal Mutualists.</title>
        <authorList>
            <consortium name="DOE Joint Genome Institute"/>
            <consortium name="Mycorrhizal Genomics Consortium"/>
            <person name="Kohler A."/>
            <person name="Kuo A."/>
            <person name="Nagy L.G."/>
            <person name="Floudas D."/>
            <person name="Copeland A."/>
            <person name="Barry K.W."/>
            <person name="Cichocki N."/>
            <person name="Veneault-Fourrey C."/>
            <person name="LaButti K."/>
            <person name="Lindquist E.A."/>
            <person name="Lipzen A."/>
            <person name="Lundell T."/>
            <person name="Morin E."/>
            <person name="Murat C."/>
            <person name="Riley R."/>
            <person name="Ohm R."/>
            <person name="Sun H."/>
            <person name="Tunlid A."/>
            <person name="Henrissat B."/>
            <person name="Grigoriev I.V."/>
            <person name="Hibbett D.S."/>
            <person name="Martin F."/>
        </authorList>
    </citation>
    <scope>NUCLEOTIDE SEQUENCE [LARGE SCALE GENOMIC DNA]</scope>
    <source>
        <strain evidence="9">MAFF 305830</strain>
    </source>
</reference>
<reference evidence="8 9" key="1">
    <citation type="submission" date="2014-04" db="EMBL/GenBank/DDBJ databases">
        <authorList>
            <consortium name="DOE Joint Genome Institute"/>
            <person name="Kuo A."/>
            <person name="Zuccaro A."/>
            <person name="Kohler A."/>
            <person name="Nagy L.G."/>
            <person name="Floudas D."/>
            <person name="Copeland A."/>
            <person name="Barry K.W."/>
            <person name="Cichocki N."/>
            <person name="Veneault-Fourrey C."/>
            <person name="LaButti K."/>
            <person name="Lindquist E.A."/>
            <person name="Lipzen A."/>
            <person name="Lundell T."/>
            <person name="Morin E."/>
            <person name="Murat C."/>
            <person name="Sun H."/>
            <person name="Tunlid A."/>
            <person name="Henrissat B."/>
            <person name="Grigoriev I.V."/>
            <person name="Hibbett D.S."/>
            <person name="Martin F."/>
            <person name="Nordberg H.P."/>
            <person name="Cantor M.N."/>
            <person name="Hua S.X."/>
        </authorList>
    </citation>
    <scope>NUCLEOTIDE SEQUENCE [LARGE SCALE GENOMIC DNA]</scope>
    <source>
        <strain evidence="8 9">MAFF 305830</strain>
    </source>
</reference>
<dbReference type="SMART" id="SM00338">
    <property type="entry name" value="BRLZ"/>
    <property type="match status" value="1"/>
</dbReference>
<feature type="compositionally biased region" description="Basic and acidic residues" evidence="6">
    <location>
        <begin position="63"/>
        <end position="75"/>
    </location>
</feature>
<dbReference type="Proteomes" id="UP000054097">
    <property type="component" value="Unassembled WGS sequence"/>
</dbReference>
<dbReference type="Gene3D" id="1.20.5.170">
    <property type="match status" value="1"/>
</dbReference>
<organism evidence="8 9">
    <name type="scientific">Serendipita vermifera MAFF 305830</name>
    <dbReference type="NCBI Taxonomy" id="933852"/>
    <lineage>
        <taxon>Eukaryota</taxon>
        <taxon>Fungi</taxon>
        <taxon>Dikarya</taxon>
        <taxon>Basidiomycota</taxon>
        <taxon>Agaricomycotina</taxon>
        <taxon>Agaricomycetes</taxon>
        <taxon>Sebacinales</taxon>
        <taxon>Serendipitaceae</taxon>
        <taxon>Serendipita</taxon>
    </lineage>
</organism>
<dbReference type="OrthoDB" id="1939598at2759"/>
<evidence type="ECO:0000256" key="3">
    <source>
        <dbReference type="ARBA" id="ARBA00023125"/>
    </source>
</evidence>
<dbReference type="STRING" id="933852.A0A0C2WK18"/>
<keyword evidence="2" id="KW-0805">Transcription regulation</keyword>
<feature type="region of interest" description="Disordered" evidence="6">
    <location>
        <begin position="50"/>
        <end position="75"/>
    </location>
</feature>
<dbReference type="AlphaFoldDB" id="A0A0C2WK18"/>
<feature type="compositionally biased region" description="Low complexity" evidence="6">
    <location>
        <begin position="413"/>
        <end position="426"/>
    </location>
</feature>
<keyword evidence="5" id="KW-0539">Nucleus</keyword>
<dbReference type="HOGENOM" id="CLU_630316_0_0_1"/>
<dbReference type="Pfam" id="PF07716">
    <property type="entry name" value="bZIP_2"/>
    <property type="match status" value="1"/>
</dbReference>
<evidence type="ECO:0000313" key="8">
    <source>
        <dbReference type="EMBL" id="KIM26678.1"/>
    </source>
</evidence>
<dbReference type="SUPFAM" id="SSF57959">
    <property type="entry name" value="Leucine zipper domain"/>
    <property type="match status" value="1"/>
</dbReference>
<accession>A0A0C2WK18</accession>
<keyword evidence="4" id="KW-0804">Transcription</keyword>
<name>A0A0C2WK18_SERVB</name>
<evidence type="ECO:0000256" key="5">
    <source>
        <dbReference type="ARBA" id="ARBA00023242"/>
    </source>
</evidence>
<protein>
    <recommendedName>
        <fullName evidence="7">BZIP domain-containing protein</fullName>
    </recommendedName>
</protein>
<evidence type="ECO:0000313" key="9">
    <source>
        <dbReference type="Proteomes" id="UP000054097"/>
    </source>
</evidence>
<dbReference type="GO" id="GO:0000977">
    <property type="term" value="F:RNA polymerase II transcription regulatory region sequence-specific DNA binding"/>
    <property type="evidence" value="ECO:0007669"/>
    <property type="project" value="TreeGrafter"/>
</dbReference>
<evidence type="ECO:0000256" key="6">
    <source>
        <dbReference type="SAM" id="MobiDB-lite"/>
    </source>
</evidence>
<dbReference type="PROSITE" id="PS00036">
    <property type="entry name" value="BZIP_BASIC"/>
    <property type="match status" value="1"/>
</dbReference>
<evidence type="ECO:0000256" key="2">
    <source>
        <dbReference type="ARBA" id="ARBA00023015"/>
    </source>
</evidence>
<evidence type="ECO:0000256" key="1">
    <source>
        <dbReference type="ARBA" id="ARBA00004123"/>
    </source>
</evidence>
<evidence type="ECO:0000259" key="7">
    <source>
        <dbReference type="PROSITE" id="PS50217"/>
    </source>
</evidence>
<evidence type="ECO:0000256" key="4">
    <source>
        <dbReference type="ARBA" id="ARBA00023163"/>
    </source>
</evidence>
<keyword evidence="9" id="KW-1185">Reference proteome</keyword>
<feature type="compositionally biased region" description="Polar residues" evidence="6">
    <location>
        <begin position="210"/>
        <end position="243"/>
    </location>
</feature>
<gene>
    <name evidence="8" type="ORF">M408DRAFT_330451</name>
</gene>
<sequence>MAKTAESSIQGLNIIPTDSISDELSPMSDELNRDLEAQLALWTNFQFPSSSAIPTSNTEEDERVFAPERDTASRSRHKAIEEFSSSSFFGNVGASLAAGPSNAGYERAKMQQLQQHLNRTAAAAAADKQQQPFLHSMNELFPSFSPYGGNNHSHHDSSQDHGMDMNLDALVDPFFTPQDYANNNTNNTSVNGGGGLPPLTVRHTRDGSGRPQTIDPTTTSLTNRPTVPLPTSTKRAKANNKQLPNLVIPVDHHYAPAPESAMGDDDMDHDEDMHNLAGGHSLTDANGQPISAAEDKRRRNTLASARFRQKKKEREAAMERKARDLDDRVANLERECESLRKENKMLRGLLVDGVPAAAASVADGVDAGDKGASTAASVAMVAPGASVVLLEELVRLLKANSAVLTAPGGQGQTAATPASPTKTSSTGKRKRGAGN</sequence>
<dbReference type="InterPro" id="IPR004827">
    <property type="entry name" value="bZIP"/>
</dbReference>
<dbReference type="EMBL" id="KN824304">
    <property type="protein sequence ID" value="KIM26678.1"/>
    <property type="molecule type" value="Genomic_DNA"/>
</dbReference>
<proteinExistence type="predicted"/>